<proteinExistence type="predicted"/>
<protein>
    <submittedName>
        <fullName evidence="1">Uncharacterized protein</fullName>
    </submittedName>
</protein>
<keyword evidence="2" id="KW-1185">Reference proteome</keyword>
<dbReference type="Proteomes" id="UP000796880">
    <property type="component" value="Unassembled WGS sequence"/>
</dbReference>
<evidence type="ECO:0000313" key="1">
    <source>
        <dbReference type="EMBL" id="KAF3452141.1"/>
    </source>
</evidence>
<dbReference type="AlphaFoldDB" id="A0A8K0HGR1"/>
<gene>
    <name evidence="1" type="ORF">FNV43_RR08239</name>
</gene>
<reference evidence="1" key="1">
    <citation type="submission" date="2020-03" db="EMBL/GenBank/DDBJ databases">
        <title>A high-quality chromosome-level genome assembly of a woody plant with both climbing and erect habits, Rhamnella rubrinervis.</title>
        <authorList>
            <person name="Lu Z."/>
            <person name="Yang Y."/>
            <person name="Zhu X."/>
            <person name="Sun Y."/>
        </authorList>
    </citation>
    <scope>NUCLEOTIDE SEQUENCE</scope>
    <source>
        <strain evidence="1">BYM</strain>
        <tissue evidence="1">Leaf</tissue>
    </source>
</reference>
<comment type="caution">
    <text evidence="1">The sequence shown here is derived from an EMBL/GenBank/DDBJ whole genome shotgun (WGS) entry which is preliminary data.</text>
</comment>
<name>A0A8K0HGR1_9ROSA</name>
<dbReference type="EMBL" id="VOIH02000003">
    <property type="protein sequence ID" value="KAF3452141.1"/>
    <property type="molecule type" value="Genomic_DNA"/>
</dbReference>
<sequence length="211" mass="24409">MPIKVVNPGPFKALAQYSLGEIPICLQVKFLTQILTPKKGNKRTFGCKDPLPVHLTTRLSRFGIEFEYRLLAESRLRCSKKTFLPLAFFYSDTRFLPPSSLWIEPSYETWIWPFPYQLVLLSLSQWTEIGLLNELPETEPICDIVEKSPLLFSEFKGFFESFFFARGPQTSDQIRLRSRALNGSACYWLSSSRKDRSRLGSRSRVFDHPSI</sequence>
<organism evidence="1 2">
    <name type="scientific">Rhamnella rubrinervis</name>
    <dbReference type="NCBI Taxonomy" id="2594499"/>
    <lineage>
        <taxon>Eukaryota</taxon>
        <taxon>Viridiplantae</taxon>
        <taxon>Streptophyta</taxon>
        <taxon>Embryophyta</taxon>
        <taxon>Tracheophyta</taxon>
        <taxon>Spermatophyta</taxon>
        <taxon>Magnoliopsida</taxon>
        <taxon>eudicotyledons</taxon>
        <taxon>Gunneridae</taxon>
        <taxon>Pentapetalae</taxon>
        <taxon>rosids</taxon>
        <taxon>fabids</taxon>
        <taxon>Rosales</taxon>
        <taxon>Rhamnaceae</taxon>
        <taxon>rhamnoid group</taxon>
        <taxon>Rhamneae</taxon>
        <taxon>Rhamnella</taxon>
    </lineage>
</organism>
<evidence type="ECO:0000313" key="2">
    <source>
        <dbReference type="Proteomes" id="UP000796880"/>
    </source>
</evidence>
<accession>A0A8K0HGR1</accession>